<dbReference type="Proteomes" id="UP000478052">
    <property type="component" value="Unassembled WGS sequence"/>
</dbReference>
<accession>A0A6G0Y191</accession>
<reference evidence="2 3" key="1">
    <citation type="submission" date="2019-08" db="EMBL/GenBank/DDBJ databases">
        <title>Whole genome of Aphis craccivora.</title>
        <authorList>
            <person name="Voronova N.V."/>
            <person name="Shulinski R.S."/>
            <person name="Bandarenka Y.V."/>
            <person name="Zhorov D.G."/>
            <person name="Warner D."/>
        </authorList>
    </citation>
    <scope>NUCLEOTIDE SEQUENCE [LARGE SCALE GENOMIC DNA]</scope>
    <source>
        <strain evidence="2">180601</strain>
        <tissue evidence="2">Whole Body</tissue>
    </source>
</reference>
<keyword evidence="3" id="KW-1185">Reference proteome</keyword>
<dbReference type="InterPro" id="IPR048365">
    <property type="entry name" value="TNP-like_RNaseH_N"/>
</dbReference>
<name>A0A6G0Y191_APHCR</name>
<protein>
    <submittedName>
        <fullName evidence="2">THAP domain-containing protein 9</fullName>
    </submittedName>
</protein>
<feature type="domain" description="Transposable element P transposase-like RNase H" evidence="1">
    <location>
        <begin position="116"/>
        <end position="155"/>
    </location>
</feature>
<dbReference type="AlphaFoldDB" id="A0A6G0Y191"/>
<sequence length="183" mass="20736">MMMNVKCYLTVLVNTKTSLQTGLKKNLVYSRSTPVCSVAEFLLIQGLRVCSFHSLKTLDIKTKNTNHSIYCTLVMYEMAIRQHLEYDGTNYYRYIDLGNGLSSDSLEIAKECLWFSQKSELVQHALSLLYDTGIKIISLTFDVCSSNTTVARLLGCNLNSHKGHIRPRAYDQTSILSVKKDSF</sequence>
<evidence type="ECO:0000313" key="3">
    <source>
        <dbReference type="Proteomes" id="UP000478052"/>
    </source>
</evidence>
<gene>
    <name evidence="2" type="ORF">FWK35_00018698</name>
</gene>
<dbReference type="Pfam" id="PF21787">
    <property type="entry name" value="TNP-like_RNaseH_N"/>
    <property type="match status" value="2"/>
</dbReference>
<comment type="caution">
    <text evidence="2">The sequence shown here is derived from an EMBL/GenBank/DDBJ whole genome shotgun (WGS) entry which is preliminary data.</text>
</comment>
<organism evidence="2 3">
    <name type="scientific">Aphis craccivora</name>
    <name type="common">Cowpea aphid</name>
    <dbReference type="NCBI Taxonomy" id="307492"/>
    <lineage>
        <taxon>Eukaryota</taxon>
        <taxon>Metazoa</taxon>
        <taxon>Ecdysozoa</taxon>
        <taxon>Arthropoda</taxon>
        <taxon>Hexapoda</taxon>
        <taxon>Insecta</taxon>
        <taxon>Pterygota</taxon>
        <taxon>Neoptera</taxon>
        <taxon>Paraneoptera</taxon>
        <taxon>Hemiptera</taxon>
        <taxon>Sternorrhyncha</taxon>
        <taxon>Aphidomorpha</taxon>
        <taxon>Aphidoidea</taxon>
        <taxon>Aphididae</taxon>
        <taxon>Aphidini</taxon>
        <taxon>Aphis</taxon>
        <taxon>Aphis</taxon>
    </lineage>
</organism>
<feature type="domain" description="Transposable element P transposase-like RNase H" evidence="1">
    <location>
        <begin position="53"/>
        <end position="115"/>
    </location>
</feature>
<evidence type="ECO:0000259" key="1">
    <source>
        <dbReference type="Pfam" id="PF21787"/>
    </source>
</evidence>
<proteinExistence type="predicted"/>
<dbReference type="EMBL" id="VUJU01006940">
    <property type="protein sequence ID" value="KAF0747164.1"/>
    <property type="molecule type" value="Genomic_DNA"/>
</dbReference>
<dbReference type="OrthoDB" id="6760869at2759"/>
<evidence type="ECO:0000313" key="2">
    <source>
        <dbReference type="EMBL" id="KAF0747164.1"/>
    </source>
</evidence>